<dbReference type="EMBL" id="JAKTTI010000023">
    <property type="protein sequence ID" value="MCH1626473.1"/>
    <property type="molecule type" value="Genomic_DNA"/>
</dbReference>
<accession>A0AAW5E288</accession>
<proteinExistence type="predicted"/>
<evidence type="ECO:0000313" key="2">
    <source>
        <dbReference type="EMBL" id="MCH1626473.1"/>
    </source>
</evidence>
<gene>
    <name evidence="2" type="ORF">MJG50_14135</name>
</gene>
<dbReference type="AlphaFoldDB" id="A0AAW5E288"/>
<sequence length="184" mass="20675">MKKLFLLFTTLSIGIFLFGCSDNNQVENKNEDPNINENSIEEIDIEAVNEKSASAKRPPDLSLVGVGDPNTSVSSKINSYCWNESNCTLTPKKPQDLLIDTRDYPVAPGQKLSFIVSATAYQALIFPDSLKVTQIHKDTETEIEVTNKVITVPTEKGIYYYHVNAKWEGEIKGEAYYAFFLRVK</sequence>
<dbReference type="RefSeq" id="WP_240256393.1">
    <property type="nucleotide sequence ID" value="NZ_JAKTTI010000023.1"/>
</dbReference>
<evidence type="ECO:0008006" key="4">
    <source>
        <dbReference type="Google" id="ProtNLM"/>
    </source>
</evidence>
<name>A0AAW5E288_9BACI</name>
<feature type="signal peptide" evidence="1">
    <location>
        <begin position="1"/>
        <end position="21"/>
    </location>
</feature>
<keyword evidence="3" id="KW-1185">Reference proteome</keyword>
<keyword evidence="1" id="KW-0732">Signal</keyword>
<evidence type="ECO:0000256" key="1">
    <source>
        <dbReference type="SAM" id="SignalP"/>
    </source>
</evidence>
<comment type="caution">
    <text evidence="2">The sequence shown here is derived from an EMBL/GenBank/DDBJ whole genome shotgun (WGS) entry which is preliminary data.</text>
</comment>
<organism evidence="2 3">
    <name type="scientific">Fredinandcohnia quinoae</name>
    <dbReference type="NCBI Taxonomy" id="2918902"/>
    <lineage>
        <taxon>Bacteria</taxon>
        <taxon>Bacillati</taxon>
        <taxon>Bacillota</taxon>
        <taxon>Bacilli</taxon>
        <taxon>Bacillales</taxon>
        <taxon>Bacillaceae</taxon>
        <taxon>Fredinandcohnia</taxon>
    </lineage>
</organism>
<feature type="chain" id="PRO_5043386250" description="Lipoprotein" evidence="1">
    <location>
        <begin position="22"/>
        <end position="184"/>
    </location>
</feature>
<dbReference type="Proteomes" id="UP001431131">
    <property type="component" value="Unassembled WGS sequence"/>
</dbReference>
<protein>
    <recommendedName>
        <fullName evidence="4">Lipoprotein</fullName>
    </recommendedName>
</protein>
<reference evidence="2" key="1">
    <citation type="submission" date="2022-02" db="EMBL/GenBank/DDBJ databases">
        <title>Fredinandcohnia quinoae sp. nov. isolated from Chenopodium quinoa seeds.</title>
        <authorList>
            <person name="Saati-Santamaria Z."/>
            <person name="Flores-Felix J.D."/>
            <person name="Igual J.M."/>
            <person name="Velazquez E."/>
            <person name="Garcia-Fraile P."/>
            <person name="Martinez-Molina E."/>
        </authorList>
    </citation>
    <scope>NUCLEOTIDE SEQUENCE</scope>
    <source>
        <strain evidence="2">SECRCQ15</strain>
    </source>
</reference>
<dbReference type="PROSITE" id="PS51257">
    <property type="entry name" value="PROKAR_LIPOPROTEIN"/>
    <property type="match status" value="1"/>
</dbReference>
<evidence type="ECO:0000313" key="3">
    <source>
        <dbReference type="Proteomes" id="UP001431131"/>
    </source>
</evidence>